<reference evidence="4 5" key="1">
    <citation type="submission" date="2020-06" db="EMBL/GenBank/DDBJ databases">
        <title>Acidovorax antarctica sp. nov., isolated from Corinth ice sheet soil, Antarctic Fields Peninsula.</title>
        <authorList>
            <person name="Xu Q."/>
            <person name="Peng F."/>
        </authorList>
    </citation>
    <scope>NUCLEOTIDE SEQUENCE [LARGE SCALE GENOMIC DNA]</scope>
    <source>
        <strain evidence="4 5">16-35-5</strain>
    </source>
</reference>
<evidence type="ECO:0000313" key="4">
    <source>
        <dbReference type="EMBL" id="QKV51647.1"/>
    </source>
</evidence>
<dbReference type="PANTHER" id="PTHR46394:SF1">
    <property type="entry name" value="PNPLA DOMAIN-CONTAINING PROTEIN"/>
    <property type="match status" value="1"/>
</dbReference>
<evidence type="ECO:0000259" key="3">
    <source>
        <dbReference type="PROSITE" id="PS51635"/>
    </source>
</evidence>
<dbReference type="InterPro" id="IPR002641">
    <property type="entry name" value="PNPLA_dom"/>
</dbReference>
<protein>
    <submittedName>
        <fullName evidence="4">Patatin-like phospholipase family protein</fullName>
    </submittedName>
</protein>
<dbReference type="RefSeq" id="WP_175502577.1">
    <property type="nucleotide sequence ID" value="NZ_CAURQT010000002.1"/>
</dbReference>
<proteinExistence type="predicted"/>
<dbReference type="InterPro" id="IPR016035">
    <property type="entry name" value="Acyl_Trfase/lysoPLipase"/>
</dbReference>
<organism evidence="4 5">
    <name type="scientific">Comamonas antarctica</name>
    <dbReference type="NCBI Taxonomy" id="2743470"/>
    <lineage>
        <taxon>Bacteria</taxon>
        <taxon>Pseudomonadati</taxon>
        <taxon>Pseudomonadota</taxon>
        <taxon>Betaproteobacteria</taxon>
        <taxon>Burkholderiales</taxon>
        <taxon>Comamonadaceae</taxon>
        <taxon>Comamonas</taxon>
    </lineage>
</organism>
<name>A0A6N1WXE7_9BURK</name>
<dbReference type="Pfam" id="PF01734">
    <property type="entry name" value="Patatin"/>
    <property type="match status" value="1"/>
</dbReference>
<dbReference type="PROSITE" id="PS51635">
    <property type="entry name" value="PNPLA"/>
    <property type="match status" value="1"/>
</dbReference>
<dbReference type="KEGG" id="aant:HUK68_01360"/>
<feature type="domain" description="PNPLA" evidence="3">
    <location>
        <begin position="123"/>
        <end position="354"/>
    </location>
</feature>
<dbReference type="Gene3D" id="3.40.1090.10">
    <property type="entry name" value="Cytosolic phospholipase A2 catalytic domain"/>
    <property type="match status" value="1"/>
</dbReference>
<dbReference type="PANTHER" id="PTHR46394">
    <property type="entry name" value="ANNEXIN"/>
    <property type="match status" value="1"/>
</dbReference>
<dbReference type="GO" id="GO:0016042">
    <property type="term" value="P:lipid catabolic process"/>
    <property type="evidence" value="ECO:0007669"/>
    <property type="project" value="UniProtKB-UniRule"/>
</dbReference>
<evidence type="ECO:0000256" key="1">
    <source>
        <dbReference type="ARBA" id="ARBA00023098"/>
    </source>
</evidence>
<evidence type="ECO:0000313" key="5">
    <source>
        <dbReference type="Proteomes" id="UP000509579"/>
    </source>
</evidence>
<dbReference type="EMBL" id="CP054840">
    <property type="protein sequence ID" value="QKV51647.1"/>
    <property type="molecule type" value="Genomic_DNA"/>
</dbReference>
<dbReference type="GO" id="GO:0016787">
    <property type="term" value="F:hydrolase activity"/>
    <property type="evidence" value="ECO:0007669"/>
    <property type="project" value="UniProtKB-UniRule"/>
</dbReference>
<accession>A0A6N1WXE7</accession>
<keyword evidence="1 2" id="KW-0443">Lipid metabolism</keyword>
<dbReference type="InterPro" id="IPR052580">
    <property type="entry name" value="Lipid_Hydrolase"/>
</dbReference>
<feature type="short sequence motif" description="GXSXG" evidence="2">
    <location>
        <begin position="156"/>
        <end position="160"/>
    </location>
</feature>
<feature type="short sequence motif" description="DGA/G" evidence="2">
    <location>
        <begin position="341"/>
        <end position="343"/>
    </location>
</feature>
<feature type="short sequence motif" description="GXGXXG" evidence="2">
    <location>
        <begin position="127"/>
        <end position="132"/>
    </location>
</feature>
<gene>
    <name evidence="4" type="ORF">HUK68_01360</name>
</gene>
<sequence length="542" mass="58427">MDTAQLINQQEALAASLAASMNEASQQVPPAQRQAFAARAAAMVRDVVADSMYPVHSEMIRSADHTVRWESYQAAAARARDWVGRHREVALSLLPMADPAPHLQALPSGRILMLRAAPAIENLVLGGGGARGVANAPALRALENLGLLSALQRVAGNSVGGMTAIVLAAGISARDFQQLLNGTEVLSLLETPRDFRHNYPDVKLGTLGFDAGAAVQTLDRMTALSAAQYLQGHWREITHKPQWADFTPAQQQRLELLRTPDFSLPRTGRMLTFGDLHLLRQLDRERFKELVVTGWNQTEKRVVYFSHQTYPEMPLALAGRITMGIPVLFADVKFEAQRWTDGGVGSNLPTEAIFSGLGGEALRETYARTLVMVYADRGRTQAVLHGPPDHHAPALLPLLTWLSGNPQFPQTVAADQRKLHAAGLHAMPVAHGDLEIGSFLAGGARVQRAKDQALDQALAFIAQNRHNFRHDLVDDVQAAAALLSPAEQEAFLARPAGNAAPLDASLRAAILAQQAAPAPGAEAAERAAAQAWASRTPLRTAV</sequence>
<dbReference type="SUPFAM" id="SSF52151">
    <property type="entry name" value="FabD/lysophospholipase-like"/>
    <property type="match status" value="1"/>
</dbReference>
<dbReference type="AlphaFoldDB" id="A0A6N1WXE7"/>
<evidence type="ECO:0000256" key="2">
    <source>
        <dbReference type="PROSITE-ProRule" id="PRU01161"/>
    </source>
</evidence>
<feature type="active site" description="Proton acceptor" evidence="2">
    <location>
        <position position="341"/>
    </location>
</feature>
<keyword evidence="5" id="KW-1185">Reference proteome</keyword>
<dbReference type="Proteomes" id="UP000509579">
    <property type="component" value="Chromosome"/>
</dbReference>
<keyword evidence="2" id="KW-0378">Hydrolase</keyword>
<feature type="active site" description="Nucleophile" evidence="2">
    <location>
        <position position="158"/>
    </location>
</feature>
<keyword evidence="2" id="KW-0442">Lipid degradation</keyword>